<feature type="domain" description="Fungal lipase-type" evidence="17">
    <location>
        <begin position="465"/>
        <end position="608"/>
    </location>
</feature>
<evidence type="ECO:0000256" key="16">
    <source>
        <dbReference type="SAM" id="Phobius"/>
    </source>
</evidence>
<dbReference type="SUPFAM" id="SSF53474">
    <property type="entry name" value="alpha/beta-Hydrolases"/>
    <property type="match status" value="1"/>
</dbReference>
<feature type="transmembrane region" description="Helical" evidence="16">
    <location>
        <begin position="53"/>
        <end position="73"/>
    </location>
</feature>
<dbReference type="Proteomes" id="UP000193642">
    <property type="component" value="Unassembled WGS sequence"/>
</dbReference>
<dbReference type="PANTHER" id="PTHR45792">
    <property type="entry name" value="DIACYLGLYCEROL LIPASE HOMOLOG-RELATED"/>
    <property type="match status" value="1"/>
</dbReference>
<reference evidence="18 19" key="1">
    <citation type="submission" date="2016-07" db="EMBL/GenBank/DDBJ databases">
        <title>Pervasive Adenine N6-methylation of Active Genes in Fungi.</title>
        <authorList>
            <consortium name="DOE Joint Genome Institute"/>
            <person name="Mondo S.J."/>
            <person name="Dannebaum R.O."/>
            <person name="Kuo R.C."/>
            <person name="Labutti K."/>
            <person name="Haridas S."/>
            <person name="Kuo A."/>
            <person name="Salamov A."/>
            <person name="Ahrendt S.R."/>
            <person name="Lipzen A."/>
            <person name="Sullivan W."/>
            <person name="Andreopoulos W.B."/>
            <person name="Clum A."/>
            <person name="Lindquist E."/>
            <person name="Daum C."/>
            <person name="Ramamoorthy G.K."/>
            <person name="Gryganskyi A."/>
            <person name="Culley D."/>
            <person name="Magnuson J.K."/>
            <person name="James T.Y."/>
            <person name="O'Malley M.A."/>
            <person name="Stajich J.E."/>
            <person name="Spatafora J.W."/>
            <person name="Visel A."/>
            <person name="Grigoriev I.V."/>
        </authorList>
    </citation>
    <scope>NUCLEOTIDE SEQUENCE [LARGE SCALE GENOMIC DNA]</scope>
    <source>
        <strain evidence="18 19">JEL800</strain>
    </source>
</reference>
<keyword evidence="3" id="KW-1003">Cell membrane</keyword>
<dbReference type="Gene3D" id="3.40.50.1820">
    <property type="entry name" value="alpha/beta hydrolase"/>
    <property type="match status" value="1"/>
</dbReference>
<evidence type="ECO:0000256" key="3">
    <source>
        <dbReference type="ARBA" id="ARBA00022475"/>
    </source>
</evidence>
<dbReference type="GO" id="GO:0005886">
    <property type="term" value="C:plasma membrane"/>
    <property type="evidence" value="ECO:0007669"/>
    <property type="project" value="UniProtKB-SubCell"/>
</dbReference>
<accession>A0A1Y2C9Q8</accession>
<organism evidence="18 19">
    <name type="scientific">Rhizoclosmatium globosum</name>
    <dbReference type="NCBI Taxonomy" id="329046"/>
    <lineage>
        <taxon>Eukaryota</taxon>
        <taxon>Fungi</taxon>
        <taxon>Fungi incertae sedis</taxon>
        <taxon>Chytridiomycota</taxon>
        <taxon>Chytridiomycota incertae sedis</taxon>
        <taxon>Chytridiomycetes</taxon>
        <taxon>Chytridiales</taxon>
        <taxon>Chytriomycetaceae</taxon>
        <taxon>Rhizoclosmatium</taxon>
    </lineage>
</organism>
<evidence type="ECO:0000256" key="5">
    <source>
        <dbReference type="ARBA" id="ARBA00022692"/>
    </source>
</evidence>
<sequence length="802" mass="87024">MPPLKAFNRTWPLAGDDLLLPALLGGAVHSAWLALLAGLWASRGSCTPYALTTTYAAMNAALVGTSLVAEVRVGLLSLKGSVRDATPRRNLKFWVPALVILNSCDVLTQALGIYLLVGGGDAWHLECPASRTPVILIHLSVGIGIITQIIWFGALAQVFLLSSPVNFSTLQQKDSWDRWLRFLCFGHSSSLSTRASALVRSGNGRGLGTHGDDSLLRDVARVFGDIFQDAEFVVSDIFIGLIYVRHLQRKARRNIMLEAQRNGEPTYSAIISGTPSPAELDIYTSTTQQPSSFVMSFSQPPAVIPQTSIPMSTLSPKLNPQPQSTSIPNASPLDSSSDTPLQSHALHSRVALDDEMREIIHFSQYAEAIYGLPLHMITNFSNFTRTLHHLCIPECCTGDSEYHGPPQSVVENVRNHLGRPGWPFCCVQERAPRHRHHDLITISLENGLFRSPYMVCLDHERSKIVVAVRGTMSTADVLVDLNCTLAELTIPMHPPTSSDPNPPLLHTKTHAGMLQTARHIHQDISGLLESLTTSPTTQSYETIVCGHSLGAAVGALLTHLLRTQNKISARCIAYSPPGCIATPKANQLHFRHFVTSIVLGDDAVPRLTRRSVERLKRKVGEGVRRCSARKVDVVGGFLGAECFGVKVSGAGGDDFDEMFGLNGAEGGGGEVVIDVREDGEEEGDDGREELQVPGRVIHFRKEKVLVAPNGGGGEEDEDEDEDVGTDNGSSAALAVNAASLGVTGRSAKLKKVYRAVWSEPGQFRDIIISSTMVSEHMPHILGQILRKAGDTEGQYVNDVNFR</sequence>
<keyword evidence="6" id="KW-0479">Metal-binding</keyword>
<evidence type="ECO:0000313" key="18">
    <source>
        <dbReference type="EMBL" id="ORY43055.1"/>
    </source>
</evidence>
<keyword evidence="11" id="KW-0443">Lipid metabolism</keyword>
<keyword evidence="19" id="KW-1185">Reference proteome</keyword>
<dbReference type="CDD" id="cd00519">
    <property type="entry name" value="Lipase_3"/>
    <property type="match status" value="1"/>
</dbReference>
<name>A0A1Y2C9Q8_9FUNG</name>
<dbReference type="InterPro" id="IPR052214">
    <property type="entry name" value="DAG_Lipase-Related"/>
</dbReference>
<dbReference type="EC" id="3.1.1.116" evidence="14"/>
<feature type="compositionally biased region" description="Acidic residues" evidence="15">
    <location>
        <begin position="713"/>
        <end position="724"/>
    </location>
</feature>
<evidence type="ECO:0000256" key="10">
    <source>
        <dbReference type="ARBA" id="ARBA00022989"/>
    </source>
</evidence>
<dbReference type="InterPro" id="IPR002921">
    <property type="entry name" value="Fungal_lipase-type"/>
</dbReference>
<keyword evidence="12 16" id="KW-0472">Membrane</keyword>
<evidence type="ECO:0000256" key="11">
    <source>
        <dbReference type="ARBA" id="ARBA00023098"/>
    </source>
</evidence>
<evidence type="ECO:0000256" key="13">
    <source>
        <dbReference type="ARBA" id="ARBA00024531"/>
    </source>
</evidence>
<dbReference type="GO" id="GO:0046872">
    <property type="term" value="F:metal ion binding"/>
    <property type="evidence" value="ECO:0007669"/>
    <property type="project" value="UniProtKB-KW"/>
</dbReference>
<dbReference type="AlphaFoldDB" id="A0A1Y2C9Q8"/>
<feature type="transmembrane region" description="Helical" evidence="16">
    <location>
        <begin position="20"/>
        <end position="41"/>
    </location>
</feature>
<evidence type="ECO:0000259" key="17">
    <source>
        <dbReference type="Pfam" id="PF01764"/>
    </source>
</evidence>
<keyword evidence="9" id="KW-0442">Lipid degradation</keyword>
<feature type="region of interest" description="Disordered" evidence="15">
    <location>
        <begin position="707"/>
        <end position="728"/>
    </location>
</feature>
<feature type="transmembrane region" description="Helical" evidence="16">
    <location>
        <begin position="136"/>
        <end position="160"/>
    </location>
</feature>
<feature type="region of interest" description="Disordered" evidence="15">
    <location>
        <begin position="306"/>
        <end position="341"/>
    </location>
</feature>
<evidence type="ECO:0000256" key="14">
    <source>
        <dbReference type="ARBA" id="ARBA00026104"/>
    </source>
</evidence>
<evidence type="ECO:0000256" key="12">
    <source>
        <dbReference type="ARBA" id="ARBA00023136"/>
    </source>
</evidence>
<dbReference type="GO" id="GO:0016298">
    <property type="term" value="F:lipase activity"/>
    <property type="evidence" value="ECO:0007669"/>
    <property type="project" value="TreeGrafter"/>
</dbReference>
<comment type="caution">
    <text evidence="18">The sequence shown here is derived from an EMBL/GenBank/DDBJ whole genome shotgun (WGS) entry which is preliminary data.</text>
</comment>
<evidence type="ECO:0000256" key="6">
    <source>
        <dbReference type="ARBA" id="ARBA00022723"/>
    </source>
</evidence>
<evidence type="ECO:0000256" key="9">
    <source>
        <dbReference type="ARBA" id="ARBA00022963"/>
    </source>
</evidence>
<comment type="cofactor">
    <cofactor evidence="1">
        <name>Ca(2+)</name>
        <dbReference type="ChEBI" id="CHEBI:29108"/>
    </cofactor>
</comment>
<dbReference type="EMBL" id="MCGO01000026">
    <property type="protein sequence ID" value="ORY43055.1"/>
    <property type="molecule type" value="Genomic_DNA"/>
</dbReference>
<evidence type="ECO:0000256" key="7">
    <source>
        <dbReference type="ARBA" id="ARBA00022801"/>
    </source>
</evidence>
<evidence type="ECO:0000313" key="19">
    <source>
        <dbReference type="Proteomes" id="UP000193642"/>
    </source>
</evidence>
<dbReference type="GO" id="GO:0019369">
    <property type="term" value="P:arachidonate metabolic process"/>
    <property type="evidence" value="ECO:0007669"/>
    <property type="project" value="TreeGrafter"/>
</dbReference>
<dbReference type="OrthoDB" id="438440at2759"/>
<keyword evidence="4" id="KW-0597">Phosphoprotein</keyword>
<protein>
    <recommendedName>
        <fullName evidence="14">sn-1-specific diacylglycerol lipase</fullName>
        <ecNumber evidence="14">3.1.1.116</ecNumber>
    </recommendedName>
</protein>
<keyword evidence="8" id="KW-0106">Calcium</keyword>
<evidence type="ECO:0000256" key="4">
    <source>
        <dbReference type="ARBA" id="ARBA00022553"/>
    </source>
</evidence>
<comment type="catalytic activity">
    <reaction evidence="13">
        <text>a 1,2-diacyl-sn-glycerol + H2O = a 2-acylglycerol + a fatty acid + H(+)</text>
        <dbReference type="Rhea" id="RHEA:33275"/>
        <dbReference type="ChEBI" id="CHEBI:15377"/>
        <dbReference type="ChEBI" id="CHEBI:15378"/>
        <dbReference type="ChEBI" id="CHEBI:17389"/>
        <dbReference type="ChEBI" id="CHEBI:17815"/>
        <dbReference type="ChEBI" id="CHEBI:28868"/>
        <dbReference type="EC" id="3.1.1.116"/>
    </reaction>
    <physiologicalReaction direction="left-to-right" evidence="13">
        <dbReference type="Rhea" id="RHEA:33276"/>
    </physiologicalReaction>
</comment>
<dbReference type="Pfam" id="PF01764">
    <property type="entry name" value="Lipase_3"/>
    <property type="match status" value="1"/>
</dbReference>
<gene>
    <name evidence="18" type="ORF">BCR33DRAFT_851280</name>
</gene>
<feature type="transmembrane region" description="Helical" evidence="16">
    <location>
        <begin position="93"/>
        <end position="116"/>
    </location>
</feature>
<evidence type="ECO:0000256" key="15">
    <source>
        <dbReference type="SAM" id="MobiDB-lite"/>
    </source>
</evidence>
<keyword evidence="10 16" id="KW-1133">Transmembrane helix</keyword>
<dbReference type="PANTHER" id="PTHR45792:SF8">
    <property type="entry name" value="DIACYLGLYCEROL LIPASE-ALPHA"/>
    <property type="match status" value="1"/>
</dbReference>
<evidence type="ECO:0000256" key="1">
    <source>
        <dbReference type="ARBA" id="ARBA00001913"/>
    </source>
</evidence>
<keyword evidence="5 16" id="KW-0812">Transmembrane</keyword>
<evidence type="ECO:0000256" key="2">
    <source>
        <dbReference type="ARBA" id="ARBA00004651"/>
    </source>
</evidence>
<dbReference type="GO" id="GO:0046340">
    <property type="term" value="P:diacylglycerol catabolic process"/>
    <property type="evidence" value="ECO:0007669"/>
    <property type="project" value="TreeGrafter"/>
</dbReference>
<keyword evidence="7 18" id="KW-0378">Hydrolase</keyword>
<dbReference type="InterPro" id="IPR029058">
    <property type="entry name" value="AB_hydrolase_fold"/>
</dbReference>
<comment type="subcellular location">
    <subcellularLocation>
        <location evidence="2">Cell membrane</location>
        <topology evidence="2">Multi-pass membrane protein</topology>
    </subcellularLocation>
</comment>
<evidence type="ECO:0000256" key="8">
    <source>
        <dbReference type="ARBA" id="ARBA00022837"/>
    </source>
</evidence>
<proteinExistence type="predicted"/>